<accession>A0AAE0MU87</accession>
<keyword evidence="2" id="KW-0472">Membrane</keyword>
<organism evidence="3 4">
    <name type="scientific">Neurospora tetraspora</name>
    <dbReference type="NCBI Taxonomy" id="94610"/>
    <lineage>
        <taxon>Eukaryota</taxon>
        <taxon>Fungi</taxon>
        <taxon>Dikarya</taxon>
        <taxon>Ascomycota</taxon>
        <taxon>Pezizomycotina</taxon>
        <taxon>Sordariomycetes</taxon>
        <taxon>Sordariomycetidae</taxon>
        <taxon>Sordariales</taxon>
        <taxon>Sordariaceae</taxon>
        <taxon>Neurospora</taxon>
    </lineage>
</organism>
<evidence type="ECO:0000313" key="4">
    <source>
        <dbReference type="Proteomes" id="UP001278500"/>
    </source>
</evidence>
<reference evidence="3" key="2">
    <citation type="submission" date="2023-06" db="EMBL/GenBank/DDBJ databases">
        <authorList>
            <consortium name="Lawrence Berkeley National Laboratory"/>
            <person name="Haridas S."/>
            <person name="Hensen N."/>
            <person name="Bonometti L."/>
            <person name="Westerberg I."/>
            <person name="Brannstrom I.O."/>
            <person name="Guillou S."/>
            <person name="Cros-Aarteil S."/>
            <person name="Calhoun S."/>
            <person name="Kuo A."/>
            <person name="Mondo S."/>
            <person name="Pangilinan J."/>
            <person name="Riley R."/>
            <person name="Labutti K."/>
            <person name="Andreopoulos B."/>
            <person name="Lipzen A."/>
            <person name="Chen C."/>
            <person name="Yanf M."/>
            <person name="Daum C."/>
            <person name="Ng V."/>
            <person name="Clum A."/>
            <person name="Steindorff A."/>
            <person name="Ohm R."/>
            <person name="Martin F."/>
            <person name="Silar P."/>
            <person name="Natvig D."/>
            <person name="Lalanne C."/>
            <person name="Gautier V."/>
            <person name="Ament-Velasquez S.L."/>
            <person name="Kruys A."/>
            <person name="Hutchinson M.I."/>
            <person name="Powell A.J."/>
            <person name="Barry K."/>
            <person name="Miller A.N."/>
            <person name="Grigoriev I.V."/>
            <person name="Debuchy R."/>
            <person name="Gladieux P."/>
            <person name="Thoren M.H."/>
            <person name="Johannesson H."/>
        </authorList>
    </citation>
    <scope>NUCLEOTIDE SEQUENCE</scope>
    <source>
        <strain evidence="3">CBS 560.94</strain>
    </source>
</reference>
<reference evidence="3" key="1">
    <citation type="journal article" date="2023" name="Mol. Phylogenet. Evol.">
        <title>Genome-scale phylogeny and comparative genomics of the fungal order Sordariales.</title>
        <authorList>
            <person name="Hensen N."/>
            <person name="Bonometti L."/>
            <person name="Westerberg I."/>
            <person name="Brannstrom I.O."/>
            <person name="Guillou S."/>
            <person name="Cros-Aarteil S."/>
            <person name="Calhoun S."/>
            <person name="Haridas S."/>
            <person name="Kuo A."/>
            <person name="Mondo S."/>
            <person name="Pangilinan J."/>
            <person name="Riley R."/>
            <person name="LaButti K."/>
            <person name="Andreopoulos B."/>
            <person name="Lipzen A."/>
            <person name="Chen C."/>
            <person name="Yan M."/>
            <person name="Daum C."/>
            <person name="Ng V."/>
            <person name="Clum A."/>
            <person name="Steindorff A."/>
            <person name="Ohm R.A."/>
            <person name="Martin F."/>
            <person name="Silar P."/>
            <person name="Natvig D.O."/>
            <person name="Lalanne C."/>
            <person name="Gautier V."/>
            <person name="Ament-Velasquez S.L."/>
            <person name="Kruys A."/>
            <person name="Hutchinson M.I."/>
            <person name="Powell A.J."/>
            <person name="Barry K."/>
            <person name="Miller A.N."/>
            <person name="Grigoriev I.V."/>
            <person name="Debuchy R."/>
            <person name="Gladieux P."/>
            <person name="Hiltunen Thoren M."/>
            <person name="Johannesson H."/>
        </authorList>
    </citation>
    <scope>NUCLEOTIDE SEQUENCE</scope>
    <source>
        <strain evidence="3">CBS 560.94</strain>
    </source>
</reference>
<comment type="caution">
    <text evidence="3">The sequence shown here is derived from an EMBL/GenBank/DDBJ whole genome shotgun (WGS) entry which is preliminary data.</text>
</comment>
<dbReference type="EMBL" id="JAUEPP010000002">
    <property type="protein sequence ID" value="KAK3350469.1"/>
    <property type="molecule type" value="Genomic_DNA"/>
</dbReference>
<name>A0AAE0MU87_9PEZI</name>
<dbReference type="AlphaFoldDB" id="A0AAE0MU87"/>
<keyword evidence="4" id="KW-1185">Reference proteome</keyword>
<evidence type="ECO:0000313" key="3">
    <source>
        <dbReference type="EMBL" id="KAK3350469.1"/>
    </source>
</evidence>
<dbReference type="RefSeq" id="XP_062683764.1">
    <property type="nucleotide sequence ID" value="XM_062829391.1"/>
</dbReference>
<dbReference type="GeneID" id="87866545"/>
<sequence>MTDFQTDDPLSQEELLCYKPADEIYHTYCKAGREQDLVVAVTWIIIYMLLILLVGIFLWVNTRGWDLPRSGSQKKRPAGDDVEGQAGYSDSDTEKGHGHGLGLGRDNTRSDPVEGFVEEIRRLAVEEKIPWEMYEVVERIRREHKAQAQGVREGSGGGDCEDTASTNAARLAQ</sequence>
<protein>
    <submittedName>
        <fullName evidence="3">Uncharacterized protein</fullName>
    </submittedName>
</protein>
<proteinExistence type="predicted"/>
<evidence type="ECO:0000256" key="2">
    <source>
        <dbReference type="SAM" id="Phobius"/>
    </source>
</evidence>
<gene>
    <name evidence="3" type="ORF">B0H65DRAFT_545593</name>
</gene>
<feature type="region of interest" description="Disordered" evidence="1">
    <location>
        <begin position="145"/>
        <end position="173"/>
    </location>
</feature>
<feature type="compositionally biased region" description="Polar residues" evidence="1">
    <location>
        <begin position="163"/>
        <end position="173"/>
    </location>
</feature>
<dbReference type="Proteomes" id="UP001278500">
    <property type="component" value="Unassembled WGS sequence"/>
</dbReference>
<keyword evidence="2" id="KW-1133">Transmembrane helix</keyword>
<keyword evidence="2" id="KW-0812">Transmembrane</keyword>
<evidence type="ECO:0000256" key="1">
    <source>
        <dbReference type="SAM" id="MobiDB-lite"/>
    </source>
</evidence>
<feature type="region of interest" description="Disordered" evidence="1">
    <location>
        <begin position="69"/>
        <end position="110"/>
    </location>
</feature>
<feature type="transmembrane region" description="Helical" evidence="2">
    <location>
        <begin position="37"/>
        <end position="60"/>
    </location>
</feature>